<proteinExistence type="predicted"/>
<sequence length="114" mass="12217">MHDMTTVILINRAGMGETDPALQQKLLATYLRLLNENNSLPAAICVYTEGVKLVVHGSPVLAELQALEARGVHVISCLTCLDYYGLTEQLAVGVIGGMPDIIAAQWGAQKVITL</sequence>
<dbReference type="SUPFAM" id="SSF75169">
    <property type="entry name" value="DsrEFH-like"/>
    <property type="match status" value="1"/>
</dbReference>
<reference evidence="1 2" key="1">
    <citation type="submission" date="2016-05" db="EMBL/GenBank/DDBJ databases">
        <authorList>
            <person name="Lavstsen T."/>
            <person name="Jespersen J.S."/>
        </authorList>
    </citation>
    <scope>NUCLEOTIDE SEQUENCE [LARGE SCALE GENOMIC DNA]</scope>
    <source>
        <strain evidence="1 2">B7-9</strain>
    </source>
</reference>
<dbReference type="Proteomes" id="UP000220922">
    <property type="component" value="Unassembled WGS sequence"/>
</dbReference>
<name>A0A2H3KJB2_9CHLR</name>
<dbReference type="AlphaFoldDB" id="A0A2H3KJB2"/>
<gene>
    <name evidence="1" type="ORF">A9Q02_16835</name>
</gene>
<evidence type="ECO:0000313" key="1">
    <source>
        <dbReference type="EMBL" id="PDV97945.1"/>
    </source>
</evidence>
<keyword evidence="2" id="KW-1185">Reference proteome</keyword>
<evidence type="ECO:0000313" key="2">
    <source>
        <dbReference type="Proteomes" id="UP000220922"/>
    </source>
</evidence>
<dbReference type="InterPro" id="IPR027396">
    <property type="entry name" value="DsrEFH-like"/>
</dbReference>
<comment type="caution">
    <text evidence="1">The sequence shown here is derived from an EMBL/GenBank/DDBJ whole genome shotgun (WGS) entry which is preliminary data.</text>
</comment>
<dbReference type="Gene3D" id="3.40.1260.10">
    <property type="entry name" value="DsrEFH-like"/>
    <property type="match status" value="1"/>
</dbReference>
<dbReference type="RefSeq" id="WP_167857607.1">
    <property type="nucleotide sequence ID" value="NZ_LYXE01000118.1"/>
</dbReference>
<dbReference type="Pfam" id="PF02635">
    <property type="entry name" value="DsrE"/>
    <property type="match status" value="1"/>
</dbReference>
<dbReference type="InterPro" id="IPR003787">
    <property type="entry name" value="Sulphur_relay_DsrE/F-like"/>
</dbReference>
<dbReference type="EMBL" id="LYXE01000118">
    <property type="protein sequence ID" value="PDV97945.1"/>
    <property type="molecule type" value="Genomic_DNA"/>
</dbReference>
<accession>A0A2H3KJB2</accession>
<protein>
    <submittedName>
        <fullName evidence="1">Uncharacterized protein</fullName>
    </submittedName>
</protein>
<organism evidence="1 2">
    <name type="scientific">Candidatus Chloroploca asiatica</name>
    <dbReference type="NCBI Taxonomy" id="1506545"/>
    <lineage>
        <taxon>Bacteria</taxon>
        <taxon>Bacillati</taxon>
        <taxon>Chloroflexota</taxon>
        <taxon>Chloroflexia</taxon>
        <taxon>Chloroflexales</taxon>
        <taxon>Chloroflexineae</taxon>
        <taxon>Oscillochloridaceae</taxon>
        <taxon>Candidatus Chloroploca</taxon>
    </lineage>
</organism>